<evidence type="ECO:0000256" key="1">
    <source>
        <dbReference type="SAM" id="Phobius"/>
    </source>
</evidence>
<dbReference type="EMBL" id="CP037423">
    <property type="protein sequence ID" value="QDV42802.1"/>
    <property type="molecule type" value="Genomic_DNA"/>
</dbReference>
<name>A0A518HPM8_9BACT</name>
<keyword evidence="1" id="KW-0812">Transmembrane</keyword>
<keyword evidence="1" id="KW-1133">Transmembrane helix</keyword>
<feature type="transmembrane region" description="Helical" evidence="1">
    <location>
        <begin position="123"/>
        <end position="141"/>
    </location>
</feature>
<evidence type="ECO:0008006" key="4">
    <source>
        <dbReference type="Google" id="ProtNLM"/>
    </source>
</evidence>
<feature type="transmembrane region" description="Helical" evidence="1">
    <location>
        <begin position="93"/>
        <end position="111"/>
    </location>
</feature>
<evidence type="ECO:0000313" key="2">
    <source>
        <dbReference type="EMBL" id="QDV42802.1"/>
    </source>
</evidence>
<reference evidence="2 3" key="1">
    <citation type="submission" date="2019-03" db="EMBL/GenBank/DDBJ databases">
        <title>Deep-cultivation of Planctomycetes and their phenomic and genomic characterization uncovers novel biology.</title>
        <authorList>
            <person name="Wiegand S."/>
            <person name="Jogler M."/>
            <person name="Boedeker C."/>
            <person name="Pinto D."/>
            <person name="Vollmers J."/>
            <person name="Rivas-Marin E."/>
            <person name="Kohn T."/>
            <person name="Peeters S.H."/>
            <person name="Heuer A."/>
            <person name="Rast P."/>
            <person name="Oberbeckmann S."/>
            <person name="Bunk B."/>
            <person name="Jeske O."/>
            <person name="Meyerdierks A."/>
            <person name="Storesund J.E."/>
            <person name="Kallscheuer N."/>
            <person name="Luecker S."/>
            <person name="Lage O.M."/>
            <person name="Pohl T."/>
            <person name="Merkel B.J."/>
            <person name="Hornburger P."/>
            <person name="Mueller R.-W."/>
            <person name="Bruemmer F."/>
            <person name="Labrenz M."/>
            <person name="Spormann A.M."/>
            <person name="Op den Camp H."/>
            <person name="Overmann J."/>
            <person name="Amann R."/>
            <person name="Jetten M.S.M."/>
            <person name="Mascher T."/>
            <person name="Medema M.H."/>
            <person name="Devos D.P."/>
            <person name="Kaster A.-K."/>
            <person name="Ovreas L."/>
            <person name="Rohde M."/>
            <person name="Galperin M.Y."/>
            <person name="Jogler C."/>
        </authorList>
    </citation>
    <scope>NUCLEOTIDE SEQUENCE [LARGE SCALE GENOMIC DNA]</scope>
    <source>
        <strain evidence="2 3">Enr13</strain>
    </source>
</reference>
<dbReference type="Proteomes" id="UP000319004">
    <property type="component" value="Chromosome"/>
</dbReference>
<feature type="transmembrane region" description="Helical" evidence="1">
    <location>
        <begin position="6"/>
        <end position="34"/>
    </location>
</feature>
<sequence>MEILDILSRIIHVGTAITLVGGSVFTAFVLMPSAKELGDEPHRQLATAITSRWKRFVHVGVLLFLVSGLYNYYRAIPSHQGDGLYHALVGTKMLLALAVFFIAAALVGRSAKLQPIRDKKATWIKILVLLAAIIVAISGYVKVRGLSKAAPPVGQTTVSVGIDVG</sequence>
<gene>
    <name evidence="2" type="ORF">Enr13x_26520</name>
</gene>
<dbReference type="KEGG" id="snep:Enr13x_26520"/>
<protein>
    <recommendedName>
        <fullName evidence="4">Copper resistance protein D</fullName>
    </recommendedName>
</protein>
<keyword evidence="3" id="KW-1185">Reference proteome</keyword>
<dbReference type="AlphaFoldDB" id="A0A518HPM8"/>
<organism evidence="2 3">
    <name type="scientific">Stieleria neptunia</name>
    <dbReference type="NCBI Taxonomy" id="2527979"/>
    <lineage>
        <taxon>Bacteria</taxon>
        <taxon>Pseudomonadati</taxon>
        <taxon>Planctomycetota</taxon>
        <taxon>Planctomycetia</taxon>
        <taxon>Pirellulales</taxon>
        <taxon>Pirellulaceae</taxon>
        <taxon>Stieleria</taxon>
    </lineage>
</organism>
<proteinExistence type="predicted"/>
<feature type="transmembrane region" description="Helical" evidence="1">
    <location>
        <begin position="55"/>
        <end position="73"/>
    </location>
</feature>
<keyword evidence="1" id="KW-0472">Membrane</keyword>
<dbReference type="OrthoDB" id="285027at2"/>
<dbReference type="RefSeq" id="WP_145386477.1">
    <property type="nucleotide sequence ID" value="NZ_CP037423.1"/>
</dbReference>
<evidence type="ECO:0000313" key="3">
    <source>
        <dbReference type="Proteomes" id="UP000319004"/>
    </source>
</evidence>
<accession>A0A518HPM8</accession>